<dbReference type="SMART" id="SM00382">
    <property type="entry name" value="AAA"/>
    <property type="match status" value="1"/>
</dbReference>
<comment type="similarity">
    <text evidence="2">Belongs to the ABC transporter superfamily.</text>
</comment>
<dbReference type="Pfam" id="PF00005">
    <property type="entry name" value="ABC_tran"/>
    <property type="match status" value="1"/>
</dbReference>
<dbReference type="InterPro" id="IPR003439">
    <property type="entry name" value="ABC_transporter-like_ATP-bd"/>
</dbReference>
<gene>
    <name evidence="9" type="ORF">F1721_22380</name>
</gene>
<dbReference type="GO" id="GO:0016887">
    <property type="term" value="F:ATP hydrolysis activity"/>
    <property type="evidence" value="ECO:0007669"/>
    <property type="project" value="InterPro"/>
</dbReference>
<dbReference type="InterPro" id="IPR050388">
    <property type="entry name" value="ABC_Ni/Peptide_Import"/>
</dbReference>
<dbReference type="SUPFAM" id="SSF52540">
    <property type="entry name" value="P-loop containing nucleoside triphosphate hydrolases"/>
    <property type="match status" value="1"/>
</dbReference>
<evidence type="ECO:0000256" key="7">
    <source>
        <dbReference type="ARBA" id="ARBA00023136"/>
    </source>
</evidence>
<keyword evidence="10" id="KW-1185">Reference proteome</keyword>
<dbReference type="EMBL" id="VWPH01000010">
    <property type="protein sequence ID" value="KAA5830606.1"/>
    <property type="molecule type" value="Genomic_DNA"/>
</dbReference>
<dbReference type="Proteomes" id="UP000323946">
    <property type="component" value="Unassembled WGS sequence"/>
</dbReference>
<dbReference type="InterPro" id="IPR003593">
    <property type="entry name" value="AAA+_ATPase"/>
</dbReference>
<dbReference type="SMR" id="A0A5M7BKK4"/>
<dbReference type="Gene3D" id="3.40.50.300">
    <property type="entry name" value="P-loop containing nucleotide triphosphate hydrolases"/>
    <property type="match status" value="1"/>
</dbReference>
<organism evidence="9 10">
    <name type="scientific">Saccharopolyspora hirsuta</name>
    <dbReference type="NCBI Taxonomy" id="1837"/>
    <lineage>
        <taxon>Bacteria</taxon>
        <taxon>Bacillati</taxon>
        <taxon>Actinomycetota</taxon>
        <taxon>Actinomycetes</taxon>
        <taxon>Pseudonocardiales</taxon>
        <taxon>Pseudonocardiaceae</taxon>
        <taxon>Saccharopolyspora</taxon>
    </lineage>
</organism>
<reference evidence="9 10" key="1">
    <citation type="submission" date="2019-09" db="EMBL/GenBank/DDBJ databases">
        <title>Draft genome sequence of the thermophilic Saccharopolyspora hirsuta VKM Ac-666T.</title>
        <authorList>
            <person name="Lobastova T.G."/>
            <person name="Fokina V."/>
            <person name="Bragin E.Y."/>
            <person name="Shtratnikova V.Y."/>
            <person name="Starodumova I.P."/>
            <person name="Tarlachkov S.V."/>
            <person name="Donova M.V."/>
        </authorList>
    </citation>
    <scope>NUCLEOTIDE SEQUENCE [LARGE SCALE GENOMIC DNA]</scope>
    <source>
        <strain evidence="9 10">VKM Ac-666</strain>
    </source>
</reference>
<comment type="caution">
    <text evidence="9">The sequence shown here is derived from an EMBL/GenBank/DDBJ whole genome shotgun (WGS) entry which is preliminary data.</text>
</comment>
<evidence type="ECO:0000256" key="4">
    <source>
        <dbReference type="ARBA" id="ARBA00022475"/>
    </source>
</evidence>
<dbReference type="InterPro" id="IPR027417">
    <property type="entry name" value="P-loop_NTPase"/>
</dbReference>
<evidence type="ECO:0000256" key="2">
    <source>
        <dbReference type="ARBA" id="ARBA00005417"/>
    </source>
</evidence>
<evidence type="ECO:0000313" key="9">
    <source>
        <dbReference type="EMBL" id="KAA5830606.1"/>
    </source>
</evidence>
<dbReference type="GO" id="GO:0005524">
    <property type="term" value="F:ATP binding"/>
    <property type="evidence" value="ECO:0007669"/>
    <property type="project" value="UniProtKB-KW"/>
</dbReference>
<proteinExistence type="inferred from homology"/>
<keyword evidence="5" id="KW-0547">Nucleotide-binding</keyword>
<comment type="subcellular location">
    <subcellularLocation>
        <location evidence="1">Cell membrane</location>
        <topology evidence="1">Peripheral membrane protein</topology>
    </subcellularLocation>
</comment>
<protein>
    <submittedName>
        <fullName evidence="9">ABC transporter ATP-binding protein</fullName>
    </submittedName>
</protein>
<feature type="domain" description="ABC transporter" evidence="8">
    <location>
        <begin position="8"/>
        <end position="254"/>
    </location>
</feature>
<dbReference type="PANTHER" id="PTHR43297">
    <property type="entry name" value="OLIGOPEPTIDE TRANSPORT ATP-BINDING PROTEIN APPD"/>
    <property type="match status" value="1"/>
</dbReference>
<dbReference type="AlphaFoldDB" id="A0A5M7BKK4"/>
<dbReference type="PROSITE" id="PS00211">
    <property type="entry name" value="ABC_TRANSPORTER_1"/>
    <property type="match status" value="1"/>
</dbReference>
<dbReference type="InterPro" id="IPR017871">
    <property type="entry name" value="ABC_transporter-like_CS"/>
</dbReference>
<evidence type="ECO:0000256" key="5">
    <source>
        <dbReference type="ARBA" id="ARBA00022741"/>
    </source>
</evidence>
<name>A0A5M7BKK4_SACHI</name>
<dbReference type="OrthoDB" id="3677453at2"/>
<evidence type="ECO:0000313" key="10">
    <source>
        <dbReference type="Proteomes" id="UP000323946"/>
    </source>
</evidence>
<accession>A0A5M7BKK4</accession>
<keyword evidence="7" id="KW-0472">Membrane</keyword>
<dbReference type="GO" id="GO:0005886">
    <property type="term" value="C:plasma membrane"/>
    <property type="evidence" value="ECO:0007669"/>
    <property type="project" value="UniProtKB-SubCell"/>
</dbReference>
<sequence>MRTGEPLLEVGGLRVELGGRPVVADVDLRIAAGDRVGLIGESGAGKSMIAAAITGVLPEGARTSGSVRLDGRELLGAPHRQLAEVRGRRLAMVGQDALTALNPLVRVGKQLALPLRRRGLARAEIAAESAAMLRSVGMTDVERILRSRPGQLSGGQRQRILIAMALACSPGLLIADEPTTALDVTVQQEVLAVLDRLTRAGDPPPALLFISHDLPVVARSCERVAVLRGGRVVEHGPVGDVLTAPEHPYTRELLAAARLTAWPEELVP</sequence>
<dbReference type="RefSeq" id="WP_150068706.1">
    <property type="nucleotide sequence ID" value="NZ_VWPH01000010.1"/>
</dbReference>
<keyword evidence="3" id="KW-0813">Transport</keyword>
<evidence type="ECO:0000256" key="6">
    <source>
        <dbReference type="ARBA" id="ARBA00022840"/>
    </source>
</evidence>
<evidence type="ECO:0000256" key="1">
    <source>
        <dbReference type="ARBA" id="ARBA00004202"/>
    </source>
</evidence>
<keyword evidence="6 9" id="KW-0067">ATP-binding</keyword>
<dbReference type="PROSITE" id="PS50893">
    <property type="entry name" value="ABC_TRANSPORTER_2"/>
    <property type="match status" value="1"/>
</dbReference>
<evidence type="ECO:0000256" key="3">
    <source>
        <dbReference type="ARBA" id="ARBA00022448"/>
    </source>
</evidence>
<dbReference type="CDD" id="cd03257">
    <property type="entry name" value="ABC_NikE_OppD_transporters"/>
    <property type="match status" value="1"/>
</dbReference>
<keyword evidence="4" id="KW-1003">Cell membrane</keyword>
<dbReference type="PANTHER" id="PTHR43297:SF2">
    <property type="entry name" value="DIPEPTIDE TRANSPORT ATP-BINDING PROTEIN DPPD"/>
    <property type="match status" value="1"/>
</dbReference>
<evidence type="ECO:0000259" key="8">
    <source>
        <dbReference type="PROSITE" id="PS50893"/>
    </source>
</evidence>